<feature type="compositionally biased region" description="Low complexity" evidence="1">
    <location>
        <begin position="67"/>
        <end position="80"/>
    </location>
</feature>
<keyword evidence="3" id="KW-1185">Reference proteome</keyword>
<feature type="compositionally biased region" description="Low complexity" evidence="1">
    <location>
        <begin position="104"/>
        <end position="137"/>
    </location>
</feature>
<dbReference type="Proteomes" id="UP001233999">
    <property type="component" value="Unassembled WGS sequence"/>
</dbReference>
<evidence type="ECO:0000313" key="3">
    <source>
        <dbReference type="Proteomes" id="UP001233999"/>
    </source>
</evidence>
<comment type="caution">
    <text evidence="2">The sequence shown here is derived from an EMBL/GenBank/DDBJ whole genome shotgun (WGS) entry which is preliminary data.</text>
</comment>
<reference evidence="2" key="2">
    <citation type="submission" date="2023-05" db="EMBL/GenBank/DDBJ databases">
        <authorList>
            <person name="Fouks B."/>
        </authorList>
    </citation>
    <scope>NUCLEOTIDE SEQUENCE</scope>
    <source>
        <strain evidence="2">Stay&amp;Tobe</strain>
        <tissue evidence="2">Testes</tissue>
    </source>
</reference>
<accession>A0AAD8ERH1</accession>
<feature type="non-terminal residue" evidence="2">
    <location>
        <position position="1"/>
    </location>
</feature>
<feature type="compositionally biased region" description="Basic and acidic residues" evidence="1">
    <location>
        <begin position="230"/>
        <end position="252"/>
    </location>
</feature>
<reference evidence="2" key="1">
    <citation type="journal article" date="2023" name="IScience">
        <title>Live-bearing cockroach genome reveals convergent evolutionary mechanisms linked to viviparity in insects and beyond.</title>
        <authorList>
            <person name="Fouks B."/>
            <person name="Harrison M.C."/>
            <person name="Mikhailova A.A."/>
            <person name="Marchal E."/>
            <person name="English S."/>
            <person name="Carruthers M."/>
            <person name="Jennings E.C."/>
            <person name="Chiamaka E.L."/>
            <person name="Frigard R.A."/>
            <person name="Pippel M."/>
            <person name="Attardo G.M."/>
            <person name="Benoit J.B."/>
            <person name="Bornberg-Bauer E."/>
            <person name="Tobe S.S."/>
        </authorList>
    </citation>
    <scope>NUCLEOTIDE SEQUENCE</scope>
    <source>
        <strain evidence="2">Stay&amp;Tobe</strain>
    </source>
</reference>
<organism evidence="2 3">
    <name type="scientific">Diploptera punctata</name>
    <name type="common">Pacific beetle cockroach</name>
    <dbReference type="NCBI Taxonomy" id="6984"/>
    <lineage>
        <taxon>Eukaryota</taxon>
        <taxon>Metazoa</taxon>
        <taxon>Ecdysozoa</taxon>
        <taxon>Arthropoda</taxon>
        <taxon>Hexapoda</taxon>
        <taxon>Insecta</taxon>
        <taxon>Pterygota</taxon>
        <taxon>Neoptera</taxon>
        <taxon>Polyneoptera</taxon>
        <taxon>Dictyoptera</taxon>
        <taxon>Blattodea</taxon>
        <taxon>Blaberoidea</taxon>
        <taxon>Blaberidae</taxon>
        <taxon>Diplopterinae</taxon>
        <taxon>Diploptera</taxon>
    </lineage>
</organism>
<evidence type="ECO:0000256" key="1">
    <source>
        <dbReference type="SAM" id="MobiDB-lite"/>
    </source>
</evidence>
<feature type="compositionally biased region" description="Low complexity" evidence="1">
    <location>
        <begin position="35"/>
        <end position="54"/>
    </location>
</feature>
<feature type="compositionally biased region" description="Low complexity" evidence="1">
    <location>
        <begin position="159"/>
        <end position="178"/>
    </location>
</feature>
<name>A0AAD8ERH1_DIPPU</name>
<feature type="compositionally biased region" description="Polar residues" evidence="1">
    <location>
        <begin position="81"/>
        <end position="101"/>
    </location>
</feature>
<protein>
    <submittedName>
        <fullName evidence="2">Uncharacterized protein</fullName>
    </submittedName>
</protein>
<evidence type="ECO:0000313" key="2">
    <source>
        <dbReference type="EMBL" id="KAJ9599681.1"/>
    </source>
</evidence>
<feature type="compositionally biased region" description="Low complexity" evidence="1">
    <location>
        <begin position="189"/>
        <end position="226"/>
    </location>
</feature>
<feature type="region of interest" description="Disordered" evidence="1">
    <location>
        <begin position="35"/>
        <end position="142"/>
    </location>
</feature>
<proteinExistence type="predicted"/>
<sequence length="252" mass="26527">MQQSVITPWTGRGETPFASIRPMSMQFRTVAVLPTSQTSSSTGSQIPTSQSTQILVPPQQQLVHTTGSASGAGAEGLSSSPTSSHTDYMPATSSAGSSMGSIRQVAVQPTQQATVTTITVGPSPSSREEPPLSAAESTQDIEAESGDMEVQPIAVISLQQQQQQQQMQQQQQQQQGQQAVALVMPRMEQQTSTQTAQVQSQGMVEQSVVVASSQANSSNTVTTTQAGLKRQRDSKGDSSSSRSEDKSSSAPQ</sequence>
<feature type="region of interest" description="Disordered" evidence="1">
    <location>
        <begin position="158"/>
        <end position="252"/>
    </location>
</feature>
<dbReference type="AlphaFoldDB" id="A0AAD8ERH1"/>
<dbReference type="EMBL" id="JASPKZ010000698">
    <property type="protein sequence ID" value="KAJ9599681.1"/>
    <property type="molecule type" value="Genomic_DNA"/>
</dbReference>
<gene>
    <name evidence="2" type="ORF">L9F63_026470</name>
</gene>